<sequence>MRKPLIAGNWKMFKTTAEAKDFAAEFKKIYVSSDIQVAVCAPFTQLEALKEAFQDTDIQVGAQNLHFAEEGAFTGEISAAMLKEIGVDCCIIGHSERRQLFGETDEMVNKKLHQAFASGIRPILCVGESLEQRDGGQAFDLVRSQMKAGMQGLHADQAAALIVAYEPVWAIGTGRTAEPEQADEMCGFIRQVVEDLYGEEAADKVLILYGGSVKPSNASELLNMGDIDGALVGGASLVPEDFIQIVNF</sequence>
<evidence type="ECO:0000256" key="2">
    <source>
        <dbReference type="ARBA" id="ARBA00007422"/>
    </source>
</evidence>
<dbReference type="HAMAP" id="MF_00147_B">
    <property type="entry name" value="TIM_B"/>
    <property type="match status" value="1"/>
</dbReference>
<dbReference type="InterPro" id="IPR000652">
    <property type="entry name" value="Triosephosphate_isomerase"/>
</dbReference>
<dbReference type="GO" id="GO:0004807">
    <property type="term" value="F:triose-phosphate isomerase activity"/>
    <property type="evidence" value="ECO:0007669"/>
    <property type="project" value="UniProtKB-UniRule"/>
</dbReference>
<dbReference type="CDD" id="cd00311">
    <property type="entry name" value="TIM"/>
    <property type="match status" value="1"/>
</dbReference>
<evidence type="ECO:0000256" key="9">
    <source>
        <dbReference type="HAMAP-Rule" id="MF_00147"/>
    </source>
</evidence>
<dbReference type="UniPathway" id="UPA00138"/>
<evidence type="ECO:0000256" key="5">
    <source>
        <dbReference type="ARBA" id="ARBA00022432"/>
    </source>
</evidence>
<evidence type="ECO:0000256" key="10">
    <source>
        <dbReference type="RuleBase" id="RU363013"/>
    </source>
</evidence>
<dbReference type="SUPFAM" id="SSF51351">
    <property type="entry name" value="Triosephosphate isomerase (TIM)"/>
    <property type="match status" value="1"/>
</dbReference>
<comment type="subunit">
    <text evidence="9 10">Homodimer.</text>
</comment>
<keyword evidence="5 9" id="KW-0312">Gluconeogenesis</keyword>
<feature type="active site" description="Proton acceptor" evidence="9">
    <location>
        <position position="166"/>
    </location>
</feature>
<comment type="pathway">
    <text evidence="1 9 10">Carbohydrate degradation; glycolysis; D-glyceraldehyde 3-phosphate from glycerone phosphate: step 1/1.</text>
</comment>
<dbReference type="UniPathway" id="UPA00109">
    <property type="reaction ID" value="UER00189"/>
</dbReference>
<dbReference type="Pfam" id="PF00121">
    <property type="entry name" value="TIM"/>
    <property type="match status" value="1"/>
</dbReference>
<comment type="function">
    <text evidence="9">Involved in the gluconeogenesis. Catalyzes stereospecifically the conversion of dihydroxyacetone phosphate (DHAP) to D-glyceraldehyde-3-phosphate (G3P).</text>
</comment>
<dbReference type="GO" id="GO:0006094">
    <property type="term" value="P:gluconeogenesis"/>
    <property type="evidence" value="ECO:0007669"/>
    <property type="project" value="UniProtKB-UniRule"/>
</dbReference>
<dbReference type="PANTHER" id="PTHR21139">
    <property type="entry name" value="TRIOSEPHOSPHATE ISOMERASE"/>
    <property type="match status" value="1"/>
</dbReference>
<feature type="binding site" evidence="9">
    <location>
        <begin position="233"/>
        <end position="234"/>
    </location>
    <ligand>
        <name>substrate</name>
    </ligand>
</feature>
<dbReference type="EC" id="5.3.1.1" evidence="3 9"/>
<dbReference type="RefSeq" id="WP_163068002.1">
    <property type="nucleotide sequence ID" value="NZ_CP048649.1"/>
</dbReference>
<dbReference type="PROSITE" id="PS51440">
    <property type="entry name" value="TIM_2"/>
    <property type="match status" value="1"/>
</dbReference>
<evidence type="ECO:0000256" key="3">
    <source>
        <dbReference type="ARBA" id="ARBA00011940"/>
    </source>
</evidence>
<dbReference type="GO" id="GO:0005829">
    <property type="term" value="C:cytosol"/>
    <property type="evidence" value="ECO:0007669"/>
    <property type="project" value="TreeGrafter"/>
</dbReference>
<gene>
    <name evidence="9" type="primary">tpiA</name>
    <name evidence="11" type="ORF">Ami103574_12055</name>
</gene>
<evidence type="ECO:0000313" key="12">
    <source>
        <dbReference type="Proteomes" id="UP000466848"/>
    </source>
</evidence>
<feature type="binding site" evidence="9">
    <location>
        <begin position="9"/>
        <end position="11"/>
    </location>
    <ligand>
        <name>substrate</name>
    </ligand>
</feature>
<evidence type="ECO:0000256" key="1">
    <source>
        <dbReference type="ARBA" id="ARBA00004680"/>
    </source>
</evidence>
<dbReference type="InterPro" id="IPR022896">
    <property type="entry name" value="TrioseP_Isoase_bac/euk"/>
</dbReference>
<comment type="catalytic activity">
    <reaction evidence="9 10">
        <text>D-glyceraldehyde 3-phosphate = dihydroxyacetone phosphate</text>
        <dbReference type="Rhea" id="RHEA:18585"/>
        <dbReference type="ChEBI" id="CHEBI:57642"/>
        <dbReference type="ChEBI" id="CHEBI:59776"/>
        <dbReference type="EC" id="5.3.1.1"/>
    </reaction>
</comment>
<comment type="subcellular location">
    <subcellularLocation>
        <location evidence="9 10">Cytoplasm</location>
    </subcellularLocation>
</comment>
<name>A0A858BYU7_9FIRM</name>
<dbReference type="PROSITE" id="PS00171">
    <property type="entry name" value="TIM_1"/>
    <property type="match status" value="1"/>
</dbReference>
<dbReference type="Gene3D" id="3.20.20.70">
    <property type="entry name" value="Aldolase class I"/>
    <property type="match status" value="1"/>
</dbReference>
<dbReference type="AlphaFoldDB" id="A0A858BYU7"/>
<evidence type="ECO:0000256" key="8">
    <source>
        <dbReference type="ARBA" id="ARBA00023235"/>
    </source>
</evidence>
<organism evidence="11 12">
    <name type="scientific">Aminipila butyrica</name>
    <dbReference type="NCBI Taxonomy" id="433296"/>
    <lineage>
        <taxon>Bacteria</taxon>
        <taxon>Bacillati</taxon>
        <taxon>Bacillota</taxon>
        <taxon>Clostridia</taxon>
        <taxon>Peptostreptococcales</taxon>
        <taxon>Anaerovoracaceae</taxon>
        <taxon>Aminipila</taxon>
    </lineage>
</organism>
<dbReference type="InterPro" id="IPR035990">
    <property type="entry name" value="TIM_sf"/>
</dbReference>
<dbReference type="GO" id="GO:0019563">
    <property type="term" value="P:glycerol catabolic process"/>
    <property type="evidence" value="ECO:0007669"/>
    <property type="project" value="TreeGrafter"/>
</dbReference>
<dbReference type="InterPro" id="IPR020861">
    <property type="entry name" value="Triosephosphate_isomerase_AS"/>
</dbReference>
<evidence type="ECO:0000313" key="11">
    <source>
        <dbReference type="EMBL" id="QIB70767.1"/>
    </source>
</evidence>
<dbReference type="Proteomes" id="UP000466848">
    <property type="component" value="Chromosome"/>
</dbReference>
<evidence type="ECO:0000256" key="7">
    <source>
        <dbReference type="ARBA" id="ARBA00023152"/>
    </source>
</evidence>
<comment type="similarity">
    <text evidence="2 9 10">Belongs to the triosephosphate isomerase family.</text>
</comment>
<protein>
    <recommendedName>
        <fullName evidence="4 9">Triosephosphate isomerase</fullName>
        <shortName evidence="9">TIM</shortName>
        <shortName evidence="9">TPI</shortName>
        <ecNumber evidence="3 9">5.3.1.1</ecNumber>
    </recommendedName>
    <alternativeName>
        <fullName evidence="9">Triose-phosphate isomerase</fullName>
    </alternativeName>
</protein>
<feature type="active site" description="Electrophile" evidence="9">
    <location>
        <position position="94"/>
    </location>
</feature>
<keyword evidence="8 9" id="KW-0413">Isomerase</keyword>
<keyword evidence="12" id="KW-1185">Reference proteome</keyword>
<dbReference type="FunFam" id="3.20.20.70:FF:000016">
    <property type="entry name" value="Triosephosphate isomerase"/>
    <property type="match status" value="1"/>
</dbReference>
<reference evidence="11 12" key="1">
    <citation type="submission" date="2020-02" db="EMBL/GenBank/DDBJ databases">
        <authorList>
            <person name="Kim Y.B."/>
            <person name="Roh S.W."/>
        </authorList>
    </citation>
    <scope>NUCLEOTIDE SEQUENCE [LARGE SCALE GENOMIC DNA]</scope>
    <source>
        <strain evidence="11 12">DSM 103574</strain>
    </source>
</reference>
<feature type="binding site" evidence="9">
    <location>
        <position position="172"/>
    </location>
    <ligand>
        <name>substrate</name>
    </ligand>
</feature>
<dbReference type="EMBL" id="CP048649">
    <property type="protein sequence ID" value="QIB70767.1"/>
    <property type="molecule type" value="Genomic_DNA"/>
</dbReference>
<proteinExistence type="inferred from homology"/>
<keyword evidence="6 9" id="KW-0963">Cytoplasm</keyword>
<dbReference type="NCBIfam" id="TIGR00419">
    <property type="entry name" value="tim"/>
    <property type="match status" value="1"/>
</dbReference>
<dbReference type="GO" id="GO:0006096">
    <property type="term" value="P:glycolytic process"/>
    <property type="evidence" value="ECO:0007669"/>
    <property type="project" value="UniProtKB-UniRule"/>
</dbReference>
<dbReference type="InterPro" id="IPR013785">
    <property type="entry name" value="Aldolase_TIM"/>
</dbReference>
<keyword evidence="7 9" id="KW-0324">Glycolysis</keyword>
<dbReference type="GO" id="GO:0046166">
    <property type="term" value="P:glyceraldehyde-3-phosphate biosynthetic process"/>
    <property type="evidence" value="ECO:0007669"/>
    <property type="project" value="TreeGrafter"/>
</dbReference>
<comment type="pathway">
    <text evidence="9 10">Carbohydrate biosynthesis; gluconeogenesis.</text>
</comment>
<evidence type="ECO:0000256" key="4">
    <source>
        <dbReference type="ARBA" id="ARBA00019397"/>
    </source>
</evidence>
<accession>A0A858BYU7</accession>
<dbReference type="KEGG" id="abut:Ami103574_12055"/>
<dbReference type="PANTHER" id="PTHR21139:SF42">
    <property type="entry name" value="TRIOSEPHOSPHATE ISOMERASE"/>
    <property type="match status" value="1"/>
</dbReference>
<evidence type="ECO:0000256" key="6">
    <source>
        <dbReference type="ARBA" id="ARBA00022490"/>
    </source>
</evidence>
<feature type="binding site" evidence="9">
    <location>
        <position position="212"/>
    </location>
    <ligand>
        <name>substrate</name>
    </ligand>
</feature>